<dbReference type="Pfam" id="PF11002">
    <property type="entry name" value="RDM"/>
    <property type="match status" value="1"/>
</dbReference>
<sequence length="43" mass="4925">ELRPSLQMGRLAAQTREQQPQLKSTLLMSPRLERSQADMTLDV</sequence>
<proteinExistence type="predicted"/>
<organism evidence="3 4">
    <name type="scientific">Sousa chinensis</name>
    <name type="common">Indo-pacific humpbacked dolphin</name>
    <name type="synonym">Steno chinensis</name>
    <dbReference type="NCBI Taxonomy" id="103600"/>
    <lineage>
        <taxon>Eukaryota</taxon>
        <taxon>Metazoa</taxon>
        <taxon>Chordata</taxon>
        <taxon>Craniata</taxon>
        <taxon>Vertebrata</taxon>
        <taxon>Euteleostomi</taxon>
        <taxon>Mammalia</taxon>
        <taxon>Eutheria</taxon>
        <taxon>Laurasiatheria</taxon>
        <taxon>Artiodactyla</taxon>
        <taxon>Whippomorpha</taxon>
        <taxon>Cetacea</taxon>
        <taxon>Odontoceti</taxon>
        <taxon>Delphinidae</taxon>
        <taxon>Sousa</taxon>
    </lineage>
</organism>
<accession>A0A484GKV6</accession>
<evidence type="ECO:0000259" key="2">
    <source>
        <dbReference type="Pfam" id="PF11002"/>
    </source>
</evidence>
<dbReference type="InterPro" id="IPR022723">
    <property type="entry name" value="RDM_domain_RFPL"/>
</dbReference>
<name>A0A484GKV6_SOUCH</name>
<dbReference type="EMBL" id="QWLN02006713">
    <property type="protein sequence ID" value="TEA36131.1"/>
    <property type="molecule type" value="Genomic_DNA"/>
</dbReference>
<feature type="compositionally biased region" description="Polar residues" evidence="1">
    <location>
        <begin position="15"/>
        <end position="27"/>
    </location>
</feature>
<dbReference type="Proteomes" id="UP000295264">
    <property type="component" value="Unassembled WGS sequence"/>
</dbReference>
<evidence type="ECO:0000256" key="1">
    <source>
        <dbReference type="SAM" id="MobiDB-lite"/>
    </source>
</evidence>
<feature type="region of interest" description="Disordered" evidence="1">
    <location>
        <begin position="1"/>
        <end position="43"/>
    </location>
</feature>
<evidence type="ECO:0000313" key="4">
    <source>
        <dbReference type="Proteomes" id="UP000295264"/>
    </source>
</evidence>
<feature type="non-terminal residue" evidence="3">
    <location>
        <position position="43"/>
    </location>
</feature>
<feature type="non-terminal residue" evidence="3">
    <location>
        <position position="1"/>
    </location>
</feature>
<keyword evidence="4" id="KW-1185">Reference proteome</keyword>
<evidence type="ECO:0000313" key="3">
    <source>
        <dbReference type="EMBL" id="TEA36131.1"/>
    </source>
</evidence>
<gene>
    <name evidence="3" type="ORF">DBR06_SOUSAS11510042</name>
</gene>
<dbReference type="AlphaFoldDB" id="A0A484GKV6"/>
<reference evidence="3 4" key="1">
    <citation type="journal article" date="2018" name="Genomics">
        <title>Molecular footprints of inshore aquatic adaptation in Indo-Pacific humpback dolphin (Sousa chinensis).</title>
        <authorList>
            <person name="Ming Y."/>
            <person name="Jian J."/>
            <person name="Yu F."/>
            <person name="Yu X."/>
            <person name="Wang J."/>
            <person name="Liu W."/>
        </authorList>
    </citation>
    <scope>NUCLEOTIDE SEQUENCE [LARGE SCALE GENOMIC DNA]</scope>
    <source>
        <strain evidence="3">MY-2018</strain>
        <tissue evidence="3">Skin</tissue>
    </source>
</reference>
<protein>
    <recommendedName>
        <fullName evidence="2">RDM domain-containing protein</fullName>
    </recommendedName>
</protein>
<feature type="domain" description="RDM" evidence="2">
    <location>
        <begin position="1"/>
        <end position="34"/>
    </location>
</feature>
<comment type="caution">
    <text evidence="3">The sequence shown here is derived from an EMBL/GenBank/DDBJ whole genome shotgun (WGS) entry which is preliminary data.</text>
</comment>